<feature type="transmembrane region" description="Helical" evidence="2">
    <location>
        <begin position="161"/>
        <end position="186"/>
    </location>
</feature>
<evidence type="ECO:0000313" key="4">
    <source>
        <dbReference type="EMBL" id="GJE92488.1"/>
    </source>
</evidence>
<evidence type="ECO:0000259" key="3">
    <source>
        <dbReference type="Pfam" id="PF20152"/>
    </source>
</evidence>
<feature type="region of interest" description="Disordered" evidence="1">
    <location>
        <begin position="309"/>
        <end position="336"/>
    </location>
</feature>
<reference evidence="4 5" key="1">
    <citation type="submission" date="2021-08" db="EMBL/GenBank/DDBJ databases">
        <title>Draft Genome Sequence of Phanerochaete sordida strain YK-624.</title>
        <authorList>
            <person name="Mori T."/>
            <person name="Dohra H."/>
            <person name="Suzuki T."/>
            <person name="Kawagishi H."/>
            <person name="Hirai H."/>
        </authorList>
    </citation>
    <scope>NUCLEOTIDE SEQUENCE [LARGE SCALE GENOMIC DNA]</scope>
    <source>
        <strain evidence="4 5">YK-624</strain>
    </source>
</reference>
<feature type="transmembrane region" description="Helical" evidence="2">
    <location>
        <begin position="198"/>
        <end position="225"/>
    </location>
</feature>
<organism evidence="4 5">
    <name type="scientific">Phanerochaete sordida</name>
    <dbReference type="NCBI Taxonomy" id="48140"/>
    <lineage>
        <taxon>Eukaryota</taxon>
        <taxon>Fungi</taxon>
        <taxon>Dikarya</taxon>
        <taxon>Basidiomycota</taxon>
        <taxon>Agaricomycotina</taxon>
        <taxon>Agaricomycetes</taxon>
        <taxon>Polyporales</taxon>
        <taxon>Phanerochaetaceae</taxon>
        <taxon>Phanerochaete</taxon>
    </lineage>
</organism>
<feature type="transmembrane region" description="Helical" evidence="2">
    <location>
        <begin position="12"/>
        <end position="32"/>
    </location>
</feature>
<name>A0A9P3LFC6_9APHY</name>
<feature type="transmembrane region" description="Helical" evidence="2">
    <location>
        <begin position="231"/>
        <end position="252"/>
    </location>
</feature>
<dbReference type="AlphaFoldDB" id="A0A9P3LFC6"/>
<evidence type="ECO:0000256" key="2">
    <source>
        <dbReference type="SAM" id="Phobius"/>
    </source>
</evidence>
<keyword evidence="2" id="KW-0472">Membrane</keyword>
<proteinExistence type="predicted"/>
<dbReference type="Proteomes" id="UP000703269">
    <property type="component" value="Unassembled WGS sequence"/>
</dbReference>
<comment type="caution">
    <text evidence="4">The sequence shown here is derived from an EMBL/GenBank/DDBJ whole genome shotgun (WGS) entry which is preliminary data.</text>
</comment>
<protein>
    <recommendedName>
        <fullName evidence="3">DUF6534 domain-containing protein</fullName>
    </recommendedName>
</protein>
<evidence type="ECO:0000256" key="1">
    <source>
        <dbReference type="SAM" id="MobiDB-lite"/>
    </source>
</evidence>
<dbReference type="PANTHER" id="PTHR40465">
    <property type="entry name" value="CHROMOSOME 1, WHOLE GENOME SHOTGUN SEQUENCE"/>
    <property type="match status" value="1"/>
</dbReference>
<sequence>MPPTAAALGLNLNTTIGALLLGGLVSAMLYGITSTQTAVYYQREHGDRLLVKGVVLILWLLDSFDMALICHILYWYLINNYGNPLSLAVPVWSIILHVLVTSLTQFVVRAMFAWRVWCFSRGNWIPATVISVVNTAELVTAVVITIKCFHTTFVGLQRLDALVFLEFGTGFSGDCLVALCLCYFLHTSRTGLRRTESMINILMAYVINTGLFTALTSSVSLILFAVKSDNFIYVAVYFQLSKLYVNAYLAMLNARDKIRERSNDVVSIHLSHLSNSRTGAAQSGAASQGVRSGLSFAKDDQMLSIRVDTEINESMDSSSASPSSYRGKDVERSFIP</sequence>
<dbReference type="InterPro" id="IPR045339">
    <property type="entry name" value="DUF6534"/>
</dbReference>
<feature type="transmembrane region" description="Helical" evidence="2">
    <location>
        <begin position="53"/>
        <end position="77"/>
    </location>
</feature>
<feature type="transmembrane region" description="Helical" evidence="2">
    <location>
        <begin position="124"/>
        <end position="146"/>
    </location>
</feature>
<keyword evidence="5" id="KW-1185">Reference proteome</keyword>
<keyword evidence="2" id="KW-0812">Transmembrane</keyword>
<keyword evidence="2" id="KW-1133">Transmembrane helix</keyword>
<feature type="domain" description="DUF6534" evidence="3">
    <location>
        <begin position="173"/>
        <end position="256"/>
    </location>
</feature>
<feature type="compositionally biased region" description="Basic and acidic residues" evidence="1">
    <location>
        <begin position="326"/>
        <end position="336"/>
    </location>
</feature>
<feature type="transmembrane region" description="Helical" evidence="2">
    <location>
        <begin position="89"/>
        <end position="112"/>
    </location>
</feature>
<gene>
    <name evidence="4" type="ORF">PsYK624_086420</name>
</gene>
<dbReference type="Pfam" id="PF20152">
    <property type="entry name" value="DUF6534"/>
    <property type="match status" value="1"/>
</dbReference>
<accession>A0A9P3LFC6</accession>
<evidence type="ECO:0000313" key="5">
    <source>
        <dbReference type="Proteomes" id="UP000703269"/>
    </source>
</evidence>
<dbReference type="OrthoDB" id="3214861at2759"/>
<feature type="compositionally biased region" description="Low complexity" evidence="1">
    <location>
        <begin position="314"/>
        <end position="324"/>
    </location>
</feature>
<dbReference type="PANTHER" id="PTHR40465:SF1">
    <property type="entry name" value="DUF6534 DOMAIN-CONTAINING PROTEIN"/>
    <property type="match status" value="1"/>
</dbReference>
<dbReference type="EMBL" id="BPQB01000026">
    <property type="protein sequence ID" value="GJE92488.1"/>
    <property type="molecule type" value="Genomic_DNA"/>
</dbReference>